<evidence type="ECO:0000256" key="1">
    <source>
        <dbReference type="ARBA" id="ARBA00022676"/>
    </source>
</evidence>
<evidence type="ECO:0000256" key="3">
    <source>
        <dbReference type="ARBA" id="ARBA00043995"/>
    </source>
</evidence>
<proteinExistence type="inferred from homology"/>
<accession>A0A0K2GG35</accession>
<keyword evidence="2 6" id="KW-0808">Transferase</keyword>
<dbReference type="PANTHER" id="PTHR30160">
    <property type="entry name" value="TETRAACYLDISACCHARIDE 4'-KINASE-RELATED"/>
    <property type="match status" value="1"/>
</dbReference>
<dbReference type="NCBIfam" id="TIGR02195">
    <property type="entry name" value="heptsyl_trn_II"/>
    <property type="match status" value="1"/>
</dbReference>
<dbReference type="STRING" id="42253.NITMOv2_3518"/>
<dbReference type="PATRIC" id="fig|42253.5.peg.3469"/>
<dbReference type="Gene3D" id="3.40.50.2000">
    <property type="entry name" value="Glycogen Phosphorylase B"/>
    <property type="match status" value="2"/>
</dbReference>
<dbReference type="GO" id="GO:0008713">
    <property type="term" value="F:ADP-heptose-lipopolysaccharide heptosyltransferase activity"/>
    <property type="evidence" value="ECO:0007669"/>
    <property type="project" value="UniProtKB-EC"/>
</dbReference>
<comment type="similarity">
    <text evidence="3">Belongs to the glycosyltransferase 9 family.</text>
</comment>
<keyword evidence="7" id="KW-1185">Reference proteome</keyword>
<dbReference type="GO" id="GO:0009244">
    <property type="term" value="P:lipopolysaccharide core region biosynthetic process"/>
    <property type="evidence" value="ECO:0007669"/>
    <property type="project" value="TreeGrafter"/>
</dbReference>
<sequence length="345" mass="38030">MSLRNVLVIKLRYLGDVLLATPALRALKAAHPLARLTVIVNRGTEEILIGNPDVDEVVPLEKTSLMAQMRLVSRLRRRQFDAVIDLTDADRSAFLSWASGARVRIGFNDEGRWRGRCYTAVVRGGPDGHRIERDVAALQPLGITTPGAMPRLWLSADDERRADELLDRLGVRMDRKIVILQPGARYWFKAWPAERFAELADRLIAEYGCQILVGGSRGEGDLARQVAGYAKSRLIPMTDASVKQFAAVAKRAILFIGNDSGAMHIAAAVGTPVIGLFGPSNPREWGPRGERVNVLYKGLDCRACFHPTCTRGELNCMRQISVEAVLKVAADMLRQAAPASQLRTQ</sequence>
<evidence type="ECO:0000256" key="2">
    <source>
        <dbReference type="ARBA" id="ARBA00022679"/>
    </source>
</evidence>
<name>A0A0K2GG35_NITMO</name>
<dbReference type="Pfam" id="PF01075">
    <property type="entry name" value="Glyco_transf_9"/>
    <property type="match status" value="1"/>
</dbReference>
<dbReference type="InterPro" id="IPR051199">
    <property type="entry name" value="LPS_LOS_Heptosyltrfase"/>
</dbReference>
<dbReference type="OrthoDB" id="9768048at2"/>
<evidence type="ECO:0000313" key="7">
    <source>
        <dbReference type="Proteomes" id="UP000069205"/>
    </source>
</evidence>
<dbReference type="GO" id="GO:0005829">
    <property type="term" value="C:cytosol"/>
    <property type="evidence" value="ECO:0007669"/>
    <property type="project" value="TreeGrafter"/>
</dbReference>
<organism evidence="6 7">
    <name type="scientific">Nitrospira moscoviensis</name>
    <dbReference type="NCBI Taxonomy" id="42253"/>
    <lineage>
        <taxon>Bacteria</taxon>
        <taxon>Pseudomonadati</taxon>
        <taxon>Nitrospirota</taxon>
        <taxon>Nitrospiria</taxon>
        <taxon>Nitrospirales</taxon>
        <taxon>Nitrospiraceae</taxon>
        <taxon>Nitrospira</taxon>
    </lineage>
</organism>
<dbReference type="SUPFAM" id="SSF53756">
    <property type="entry name" value="UDP-Glycosyltransferase/glycogen phosphorylase"/>
    <property type="match status" value="1"/>
</dbReference>
<keyword evidence="1 6" id="KW-0328">Glycosyltransferase</keyword>
<dbReference type="KEGG" id="nmv:NITMOv2_3518"/>
<protein>
    <recommendedName>
        <fullName evidence="4">lipopolysaccharide heptosyltransferase II</fullName>
        <ecNumber evidence="4">2.4.99.24</ecNumber>
    </recommendedName>
</protein>
<comment type="catalytic activity">
    <reaction evidence="5">
        <text>an L-alpha-D-Hep-(1-&gt;5)-[alpha-Kdo-(2-&gt;4)]-alpha-Kdo-(2-&gt;6)-lipid A + ADP-L-glycero-beta-D-manno-heptose = an L-alpha-D-Hep-(1-&gt;3)-L-alpha-D-Hep-(1-&gt;5)-[alpha-Kdo-(2-&gt;4)]-alpha-Kdo-(2-&gt;6)-lipid A + ADP + H(+)</text>
        <dbReference type="Rhea" id="RHEA:74071"/>
        <dbReference type="ChEBI" id="CHEBI:15378"/>
        <dbReference type="ChEBI" id="CHEBI:61506"/>
        <dbReference type="ChEBI" id="CHEBI:193068"/>
        <dbReference type="ChEBI" id="CHEBI:193069"/>
        <dbReference type="ChEBI" id="CHEBI:456216"/>
        <dbReference type="EC" id="2.4.99.24"/>
    </reaction>
</comment>
<reference evidence="6 7" key="1">
    <citation type="journal article" date="2015" name="Proc. Natl. Acad. Sci. U.S.A.">
        <title>Expanded metabolic versatility of ubiquitous nitrite-oxidizing bacteria from the genus Nitrospira.</title>
        <authorList>
            <person name="Koch H."/>
            <person name="Lucker S."/>
            <person name="Albertsen M."/>
            <person name="Kitzinger K."/>
            <person name="Herbold C."/>
            <person name="Spieck E."/>
            <person name="Nielsen P.H."/>
            <person name="Wagner M."/>
            <person name="Daims H."/>
        </authorList>
    </citation>
    <scope>NUCLEOTIDE SEQUENCE [LARGE SCALE GENOMIC DNA]</scope>
    <source>
        <strain evidence="6 7">NSP M-1</strain>
    </source>
</reference>
<dbReference type="RefSeq" id="WP_053380848.1">
    <property type="nucleotide sequence ID" value="NZ_CP011801.1"/>
</dbReference>
<dbReference type="PANTHER" id="PTHR30160:SF1">
    <property type="entry name" value="LIPOPOLYSACCHARIDE 1,2-N-ACETYLGLUCOSAMINETRANSFERASE-RELATED"/>
    <property type="match status" value="1"/>
</dbReference>
<dbReference type="EC" id="2.4.99.24" evidence="4"/>
<dbReference type="AlphaFoldDB" id="A0A0K2GG35"/>
<dbReference type="NCBIfam" id="TIGR02201">
    <property type="entry name" value="heptsyl_trn_III"/>
    <property type="match status" value="1"/>
</dbReference>
<evidence type="ECO:0000256" key="4">
    <source>
        <dbReference type="ARBA" id="ARBA00044042"/>
    </source>
</evidence>
<dbReference type="InterPro" id="IPR002201">
    <property type="entry name" value="Glyco_trans_9"/>
</dbReference>
<evidence type="ECO:0000256" key="5">
    <source>
        <dbReference type="ARBA" id="ARBA00047503"/>
    </source>
</evidence>
<dbReference type="InterPro" id="IPR011916">
    <property type="entry name" value="LipoPS_heptosylTferase-III"/>
</dbReference>
<dbReference type="InterPro" id="IPR011910">
    <property type="entry name" value="RfaF"/>
</dbReference>
<dbReference type="EMBL" id="CP011801">
    <property type="protein sequence ID" value="ALA59910.1"/>
    <property type="molecule type" value="Genomic_DNA"/>
</dbReference>
<gene>
    <name evidence="6" type="ORF">NITMOv2_3518</name>
</gene>
<dbReference type="CDD" id="cd03789">
    <property type="entry name" value="GT9_LPS_heptosyltransferase"/>
    <property type="match status" value="1"/>
</dbReference>
<evidence type="ECO:0000313" key="6">
    <source>
        <dbReference type="EMBL" id="ALA59910.1"/>
    </source>
</evidence>
<dbReference type="Proteomes" id="UP000069205">
    <property type="component" value="Chromosome"/>
</dbReference>